<dbReference type="EMBL" id="CVQV01000011">
    <property type="protein sequence ID" value="CRK76001.1"/>
    <property type="molecule type" value="Genomic_DNA"/>
</dbReference>
<dbReference type="PANTHER" id="PTHR12192">
    <property type="entry name" value="CATION TRANSPORT PROTEIN CHAC-RELATED"/>
    <property type="match status" value="1"/>
</dbReference>
<evidence type="ECO:0000256" key="2">
    <source>
        <dbReference type="ARBA" id="ARBA00023239"/>
    </source>
</evidence>
<dbReference type="EC" id="4.3.2.7" evidence="1"/>
<accession>A0A0U1NMP4</accession>
<dbReference type="Pfam" id="PF04752">
    <property type="entry name" value="ChaC"/>
    <property type="match status" value="1"/>
</dbReference>
<name>A0A0U1NMP4_9RHOB</name>
<dbReference type="InterPro" id="IPR006840">
    <property type="entry name" value="ChaC"/>
</dbReference>
<sequence length="178" mass="19718">MNDDALWVFAYGSLVWNPGFNVAEQHIGQVAGFARSFCMSSIHHRGTVEQPGLVLALDAKDGASCEGVALRSADPSDVVLDMLRERELVSSAYYEDWIEVTLRDGRMVRAVSYIIDPTHVQYCADLSLETQAQIIARSTGGRGPNCEYLHNTYSHLESLGLRDEDLKWLSARVGEIKG</sequence>
<dbReference type="PANTHER" id="PTHR12192:SF2">
    <property type="entry name" value="GLUTATHIONE-SPECIFIC GAMMA-GLUTAMYLCYCLOTRANSFERASE 2"/>
    <property type="match status" value="1"/>
</dbReference>
<dbReference type="GO" id="GO:0006751">
    <property type="term" value="P:glutathione catabolic process"/>
    <property type="evidence" value="ECO:0007669"/>
    <property type="project" value="InterPro"/>
</dbReference>
<evidence type="ECO:0000313" key="4">
    <source>
        <dbReference type="Proteomes" id="UP000048949"/>
    </source>
</evidence>
<gene>
    <name evidence="3" type="ORF">NIG5292_02058</name>
</gene>
<protein>
    <recommendedName>
        <fullName evidence="1">glutathione-specific gamma-glutamylcyclotransferase</fullName>
        <ecNumber evidence="1">4.3.2.7</ecNumber>
    </recommendedName>
</protein>
<keyword evidence="4" id="KW-1185">Reference proteome</keyword>
<proteinExistence type="predicted"/>
<dbReference type="InterPro" id="IPR036568">
    <property type="entry name" value="GGCT-like_sf"/>
</dbReference>
<dbReference type="GO" id="GO:0005737">
    <property type="term" value="C:cytoplasm"/>
    <property type="evidence" value="ECO:0007669"/>
    <property type="project" value="TreeGrafter"/>
</dbReference>
<dbReference type="GO" id="GO:0061928">
    <property type="term" value="F:glutathione specific gamma-glutamylcyclotransferase activity"/>
    <property type="evidence" value="ECO:0007669"/>
    <property type="project" value="UniProtKB-EC"/>
</dbReference>
<evidence type="ECO:0000256" key="1">
    <source>
        <dbReference type="ARBA" id="ARBA00012344"/>
    </source>
</evidence>
<organism evidence="3 4">
    <name type="scientific">Nereida ignava</name>
    <dbReference type="NCBI Taxonomy" id="282199"/>
    <lineage>
        <taxon>Bacteria</taxon>
        <taxon>Pseudomonadati</taxon>
        <taxon>Pseudomonadota</taxon>
        <taxon>Alphaproteobacteria</taxon>
        <taxon>Rhodobacterales</taxon>
        <taxon>Roseobacteraceae</taxon>
        <taxon>Nereida</taxon>
    </lineage>
</organism>
<dbReference type="Gene3D" id="3.10.490.10">
    <property type="entry name" value="Gamma-glutamyl cyclotransferase-like"/>
    <property type="match status" value="1"/>
</dbReference>
<dbReference type="SUPFAM" id="SSF110857">
    <property type="entry name" value="Gamma-glutamyl cyclotransferase-like"/>
    <property type="match status" value="1"/>
</dbReference>
<keyword evidence="2" id="KW-0456">Lyase</keyword>
<reference evidence="3 4" key="1">
    <citation type="submission" date="2015-04" db="EMBL/GenBank/DDBJ databases">
        <authorList>
            <person name="Syromyatnikov M.Y."/>
            <person name="Popov V.N."/>
        </authorList>
    </citation>
    <scope>NUCLEOTIDE SEQUENCE [LARGE SCALE GENOMIC DNA]</scope>
    <source>
        <strain evidence="3 4">CECT 5292</strain>
    </source>
</reference>
<dbReference type="InterPro" id="IPR013024">
    <property type="entry name" value="GGCT-like"/>
</dbReference>
<dbReference type="OrthoDB" id="9795692at2"/>
<dbReference type="CDD" id="cd06661">
    <property type="entry name" value="GGCT_like"/>
    <property type="match status" value="1"/>
</dbReference>
<dbReference type="AlphaFoldDB" id="A0A0U1NMP4"/>
<dbReference type="STRING" id="282199.GCA_001049735_02057"/>
<dbReference type="Proteomes" id="UP000048949">
    <property type="component" value="Unassembled WGS sequence"/>
</dbReference>
<evidence type="ECO:0000313" key="3">
    <source>
        <dbReference type="EMBL" id="CRK76001.1"/>
    </source>
</evidence>